<evidence type="ECO:0000313" key="1">
    <source>
        <dbReference type="EMBL" id="PBK62546.1"/>
    </source>
</evidence>
<proteinExistence type="predicted"/>
<dbReference type="Proteomes" id="UP000218334">
    <property type="component" value="Unassembled WGS sequence"/>
</dbReference>
<evidence type="ECO:0000313" key="2">
    <source>
        <dbReference type="Proteomes" id="UP000218334"/>
    </source>
</evidence>
<dbReference type="Pfam" id="PF12843">
    <property type="entry name" value="QSregVF_b"/>
    <property type="match status" value="1"/>
</dbReference>
<dbReference type="AlphaFoldDB" id="A0A2H3BHK2"/>
<dbReference type="EMBL" id="KZ293465">
    <property type="protein sequence ID" value="PBK62546.1"/>
    <property type="molecule type" value="Genomic_DNA"/>
</dbReference>
<keyword evidence="2" id="KW-1185">Reference proteome</keyword>
<accession>A0A2H3BHK2</accession>
<organism evidence="1 2">
    <name type="scientific">Armillaria solidipes</name>
    <dbReference type="NCBI Taxonomy" id="1076256"/>
    <lineage>
        <taxon>Eukaryota</taxon>
        <taxon>Fungi</taxon>
        <taxon>Dikarya</taxon>
        <taxon>Basidiomycota</taxon>
        <taxon>Agaricomycotina</taxon>
        <taxon>Agaricomycetes</taxon>
        <taxon>Agaricomycetidae</taxon>
        <taxon>Agaricales</taxon>
        <taxon>Marasmiineae</taxon>
        <taxon>Physalacriaceae</taxon>
        <taxon>Armillaria</taxon>
    </lineage>
</organism>
<gene>
    <name evidence="1" type="ORF">ARMSODRAFT_964047</name>
</gene>
<protein>
    <submittedName>
        <fullName evidence="1">Uncharacterized protein</fullName>
    </submittedName>
</protein>
<reference evidence="2" key="1">
    <citation type="journal article" date="2017" name="Nat. Ecol. Evol.">
        <title>Genome expansion and lineage-specific genetic innovations in the forest pathogenic fungi Armillaria.</title>
        <authorList>
            <person name="Sipos G."/>
            <person name="Prasanna A.N."/>
            <person name="Walter M.C."/>
            <person name="O'Connor E."/>
            <person name="Balint B."/>
            <person name="Krizsan K."/>
            <person name="Kiss B."/>
            <person name="Hess J."/>
            <person name="Varga T."/>
            <person name="Slot J."/>
            <person name="Riley R."/>
            <person name="Boka B."/>
            <person name="Rigling D."/>
            <person name="Barry K."/>
            <person name="Lee J."/>
            <person name="Mihaltcheva S."/>
            <person name="LaButti K."/>
            <person name="Lipzen A."/>
            <person name="Waldron R."/>
            <person name="Moloney N.M."/>
            <person name="Sperisen C."/>
            <person name="Kredics L."/>
            <person name="Vagvoelgyi C."/>
            <person name="Patrignani A."/>
            <person name="Fitzpatrick D."/>
            <person name="Nagy I."/>
            <person name="Doyle S."/>
            <person name="Anderson J.B."/>
            <person name="Grigoriev I.V."/>
            <person name="Gueldener U."/>
            <person name="Muensterkoetter M."/>
            <person name="Nagy L.G."/>
        </authorList>
    </citation>
    <scope>NUCLEOTIDE SEQUENCE [LARGE SCALE GENOMIC DNA]</scope>
    <source>
        <strain evidence="2">28-4</strain>
    </source>
</reference>
<dbReference type="InterPro" id="IPR024530">
    <property type="entry name" value="QSregVF_b"/>
</dbReference>
<sequence>MPKSPAKASSKTQTDTEYTFNFGRYNGETICAVPRDYIVWCKRNGLFKERPDLREGVRQYESLTLDQKEQLVKEKVSPWLWDACYDLIANHDMTLRRWELERMRTILMQKFHLDCPLRPETEQKELYSESASMRALNALLALSPRRPAHAAQLTPEEWKYLSFHVDPISHEGIWAWQPEYEIRIKAALDSVQKEHGQGGLEVARWVVRDRSAQCVSGINGSQGRYCYQWFDQSIKWFEEDPKVERGQRMLVNAF</sequence>
<name>A0A2H3BHK2_9AGAR</name>